<evidence type="ECO:0000313" key="4">
    <source>
        <dbReference type="EMBL" id="CRK41179.1"/>
    </source>
</evidence>
<proteinExistence type="inferred from homology"/>
<dbReference type="InterPro" id="IPR051911">
    <property type="entry name" value="SDR_oxidoreductase"/>
</dbReference>
<accession>A0A0G4N484</accession>
<dbReference type="Gene3D" id="3.40.50.720">
    <property type="entry name" value="NAD(P)-binding Rossmann-like Domain"/>
    <property type="match status" value="1"/>
</dbReference>
<keyword evidence="5" id="KW-1185">Reference proteome</keyword>
<dbReference type="Pfam" id="PF05368">
    <property type="entry name" value="NmrA"/>
    <property type="match status" value="1"/>
</dbReference>
<dbReference type="InterPro" id="IPR002347">
    <property type="entry name" value="SDR_fam"/>
</dbReference>
<dbReference type="STRING" id="100787.A0A0G4N484"/>
<comment type="similarity">
    <text evidence="1">Belongs to the short-chain dehydrogenases/reductases (SDR) family.</text>
</comment>
<dbReference type="PRINTS" id="PR00081">
    <property type="entry name" value="GDHRDH"/>
</dbReference>
<dbReference type="InterPro" id="IPR057326">
    <property type="entry name" value="KR_dom"/>
</dbReference>
<dbReference type="Proteomes" id="UP000044602">
    <property type="component" value="Unassembled WGS sequence"/>
</dbReference>
<dbReference type="PRINTS" id="PR00080">
    <property type="entry name" value="SDRFAMILY"/>
</dbReference>
<dbReference type="PANTHER" id="PTHR43976">
    <property type="entry name" value="SHORT CHAIN DEHYDROGENASE"/>
    <property type="match status" value="1"/>
</dbReference>
<dbReference type="InterPro" id="IPR036291">
    <property type="entry name" value="NAD(P)-bd_dom_sf"/>
</dbReference>
<dbReference type="GO" id="GO:0016491">
    <property type="term" value="F:oxidoreductase activity"/>
    <property type="evidence" value="ECO:0007669"/>
    <property type="project" value="UniProtKB-KW"/>
</dbReference>
<evidence type="ECO:0000259" key="3">
    <source>
        <dbReference type="SMART" id="SM00822"/>
    </source>
</evidence>
<evidence type="ECO:0000313" key="5">
    <source>
        <dbReference type="Proteomes" id="UP000044602"/>
    </source>
</evidence>
<dbReference type="PANTHER" id="PTHR43976:SF16">
    <property type="entry name" value="SHORT-CHAIN DEHYDROGENASE_REDUCTASE FAMILY PROTEIN"/>
    <property type="match status" value="1"/>
</dbReference>
<organism evidence="4 5">
    <name type="scientific">Verticillium longisporum</name>
    <name type="common">Verticillium dahliae var. longisporum</name>
    <dbReference type="NCBI Taxonomy" id="100787"/>
    <lineage>
        <taxon>Eukaryota</taxon>
        <taxon>Fungi</taxon>
        <taxon>Dikarya</taxon>
        <taxon>Ascomycota</taxon>
        <taxon>Pezizomycotina</taxon>
        <taxon>Sordariomycetes</taxon>
        <taxon>Hypocreomycetidae</taxon>
        <taxon>Glomerellales</taxon>
        <taxon>Plectosphaerellaceae</taxon>
        <taxon>Verticillium</taxon>
    </lineage>
</organism>
<reference evidence="4 5" key="1">
    <citation type="submission" date="2015-05" db="EMBL/GenBank/DDBJ databases">
        <authorList>
            <person name="Wang D.B."/>
            <person name="Wang M."/>
        </authorList>
    </citation>
    <scope>NUCLEOTIDE SEQUENCE [LARGE SCALE GENOMIC DNA]</scope>
    <source>
        <strain evidence="4">VL1</strain>
    </source>
</reference>
<dbReference type="CDD" id="cd05374">
    <property type="entry name" value="17beta-HSD-like_SDR_c"/>
    <property type="match status" value="1"/>
</dbReference>
<name>A0A0G4N484_VERLO</name>
<sequence length="545" mass="58090">MSKVWFITGTSRGLGRALVDHALTQGDKVVATARNPKALEPLQAQYPDTLLLYPLDVTDSSAARAAVSAALDKFDHIDILVNNAGYANIASVEHMAEDDFRAQVDTNFFGVVNVTKAVLPHFRARRAGHIFQVSSIASQGGTPGLSAYQASKSAVSGFSVSLAAEVAPFNIKVTSLEPGAMQTDWMGSSMKLHDIDEAYRETVGSIAGHVGNLDSGGVAASGGSDIAKIGNAIETLYKADDPPVRVLLGKDAVNYGQHFSQQQAEVIVMSQGREAAGRAEEQQLISMAKAAARTSTLQHYVMSSLPPASIVSRGKLPVPHFDFKHAAFQWTEESLPDLAAKTTRVWVSFYPSNPAYGGAMKIVPLPGSDVYAWIQPSRQDAILPIAGDVSHNVGVVVEGILEAGPKSFGKVAVVITDYLNMTDVVKRRWSEQFPDLHQLLPEDTMTLEVLGVQDKVRGYKQALKGVKVPSRQTSTPSIATMRYSIVTLLAVVAAVQAASVGSRHNRLVPRQASTVDVSAPAMADANGNIVPFNAAEVVVEAPAAR</sequence>
<dbReference type="InterPro" id="IPR008030">
    <property type="entry name" value="NmrA-like"/>
</dbReference>
<keyword evidence="2" id="KW-0560">Oxidoreductase</keyword>
<dbReference type="SMART" id="SM00822">
    <property type="entry name" value="PKS_KR"/>
    <property type="match status" value="1"/>
</dbReference>
<dbReference type="AlphaFoldDB" id="A0A0G4N484"/>
<dbReference type="SUPFAM" id="SSF51735">
    <property type="entry name" value="NAD(P)-binding Rossmann-fold domains"/>
    <property type="match status" value="2"/>
</dbReference>
<dbReference type="EMBL" id="CVQH01026860">
    <property type="protein sequence ID" value="CRK41179.1"/>
    <property type="molecule type" value="Genomic_DNA"/>
</dbReference>
<feature type="domain" description="Ketoreductase" evidence="3">
    <location>
        <begin position="3"/>
        <end position="188"/>
    </location>
</feature>
<protein>
    <recommendedName>
        <fullName evidence="3">Ketoreductase domain-containing protein</fullName>
    </recommendedName>
</protein>
<evidence type="ECO:0000256" key="1">
    <source>
        <dbReference type="ARBA" id="ARBA00006484"/>
    </source>
</evidence>
<gene>
    <name evidence="4" type="ORF">BN1708_008455</name>
</gene>
<evidence type="ECO:0000256" key="2">
    <source>
        <dbReference type="ARBA" id="ARBA00023002"/>
    </source>
</evidence>
<dbReference type="Pfam" id="PF00106">
    <property type="entry name" value="adh_short"/>
    <property type="match status" value="1"/>
</dbReference>